<feature type="region of interest" description="Disordered" evidence="1">
    <location>
        <begin position="1"/>
        <end position="91"/>
    </location>
</feature>
<sequence>EAVVEEQVAEESVVEEVDAEPTEEPIETVEGADDGAAAEPDIEPAVPAAEEPATEDITEPAASREIGGSVESGTSGGVQDTSIRPALGPSSDIAGLAAGISLGLAAAGATLAAMGSGDLGTAHSIAGSEPEVVELPEGAGYESGSPYEFVDGEDANAGGTPAEEAADKAATGPDVADDEAAPAAESAARSLAVDMAEGGAHGPVGSGGLLQPGPEEGLVGGADLGDASGHTAPVVVGTIEHISSPVAAPRPVLAGADQAHMVPASVDSAGGLEETAEAEQSMASWSSPQSQISYDRSDSQESLSRALGAAMPAEDASDRGLSKRDSAIHMDKTTDEDVAVAVPVHLPVTEEDSMVPDVAAAAAPVDAARAVMSPFSTFATPAFPKYFSHAEAQQPGVDVAEREVPRTSEAGAQKAPAGRPRDVLMELNIETPHNGRQVLQLRANDNLDDKCDSFCNEFNMAELAYGMKALVRGKVERRLARRRERALQAAAAKGKQPA</sequence>
<feature type="compositionally biased region" description="Acidic residues" evidence="1">
    <location>
        <begin position="7"/>
        <end position="33"/>
    </location>
</feature>
<feature type="compositionally biased region" description="Polar residues" evidence="1">
    <location>
        <begin position="281"/>
        <end position="294"/>
    </location>
</feature>
<accession>A0A9W7YB42</accession>
<comment type="caution">
    <text evidence="2">The sequence shown here is derived from an EMBL/GenBank/DDBJ whole genome shotgun (WGS) entry which is preliminary data.</text>
</comment>
<feature type="region of interest" description="Disordered" evidence="1">
    <location>
        <begin position="136"/>
        <end position="225"/>
    </location>
</feature>
<dbReference type="EMBL" id="JANBOI010000928">
    <property type="protein sequence ID" value="KAJ1727974.1"/>
    <property type="molecule type" value="Genomic_DNA"/>
</dbReference>
<reference evidence="2" key="1">
    <citation type="submission" date="2022-07" db="EMBL/GenBank/DDBJ databases">
        <title>Phylogenomic reconstructions and comparative analyses of Kickxellomycotina fungi.</title>
        <authorList>
            <person name="Reynolds N.K."/>
            <person name="Stajich J.E."/>
            <person name="Barry K."/>
            <person name="Grigoriev I.V."/>
            <person name="Crous P."/>
            <person name="Smith M.E."/>
        </authorList>
    </citation>
    <scope>NUCLEOTIDE SEQUENCE</scope>
    <source>
        <strain evidence="2">BCRC 34381</strain>
    </source>
</reference>
<dbReference type="OrthoDB" id="10257471at2759"/>
<evidence type="ECO:0000313" key="3">
    <source>
        <dbReference type="Proteomes" id="UP001143981"/>
    </source>
</evidence>
<feature type="compositionally biased region" description="Low complexity" evidence="1">
    <location>
        <begin position="34"/>
        <end position="51"/>
    </location>
</feature>
<dbReference type="AlphaFoldDB" id="A0A9W7YB42"/>
<evidence type="ECO:0000256" key="1">
    <source>
        <dbReference type="SAM" id="MobiDB-lite"/>
    </source>
</evidence>
<name>A0A9W7YB42_9FUNG</name>
<feature type="region of interest" description="Disordered" evidence="1">
    <location>
        <begin position="397"/>
        <end position="420"/>
    </location>
</feature>
<feature type="non-terminal residue" evidence="2">
    <location>
        <position position="1"/>
    </location>
</feature>
<gene>
    <name evidence="2" type="ORF">LPJ61_004296</name>
</gene>
<feature type="compositionally biased region" description="Low complexity" evidence="1">
    <location>
        <begin position="181"/>
        <end position="194"/>
    </location>
</feature>
<organism evidence="2 3">
    <name type="scientific">Coemansia biformis</name>
    <dbReference type="NCBI Taxonomy" id="1286918"/>
    <lineage>
        <taxon>Eukaryota</taxon>
        <taxon>Fungi</taxon>
        <taxon>Fungi incertae sedis</taxon>
        <taxon>Zoopagomycota</taxon>
        <taxon>Kickxellomycotina</taxon>
        <taxon>Kickxellomycetes</taxon>
        <taxon>Kickxellales</taxon>
        <taxon>Kickxellaceae</taxon>
        <taxon>Coemansia</taxon>
    </lineage>
</organism>
<protein>
    <submittedName>
        <fullName evidence="2">Uncharacterized protein</fullName>
    </submittedName>
</protein>
<feature type="region of interest" description="Disordered" evidence="1">
    <location>
        <begin position="273"/>
        <end position="323"/>
    </location>
</feature>
<keyword evidence="3" id="KW-1185">Reference proteome</keyword>
<feature type="compositionally biased region" description="Gly residues" evidence="1">
    <location>
        <begin position="199"/>
        <end position="210"/>
    </location>
</feature>
<dbReference type="PROSITE" id="PS50096">
    <property type="entry name" value="IQ"/>
    <property type="match status" value="1"/>
</dbReference>
<dbReference type="Proteomes" id="UP001143981">
    <property type="component" value="Unassembled WGS sequence"/>
</dbReference>
<evidence type="ECO:0000313" key="2">
    <source>
        <dbReference type="EMBL" id="KAJ1727974.1"/>
    </source>
</evidence>
<proteinExistence type="predicted"/>